<evidence type="ECO:0000313" key="2">
    <source>
        <dbReference type="Proteomes" id="UP001177021"/>
    </source>
</evidence>
<organism evidence="1 2">
    <name type="scientific">Trifolium pratense</name>
    <name type="common">Red clover</name>
    <dbReference type="NCBI Taxonomy" id="57577"/>
    <lineage>
        <taxon>Eukaryota</taxon>
        <taxon>Viridiplantae</taxon>
        <taxon>Streptophyta</taxon>
        <taxon>Embryophyta</taxon>
        <taxon>Tracheophyta</taxon>
        <taxon>Spermatophyta</taxon>
        <taxon>Magnoliopsida</taxon>
        <taxon>eudicotyledons</taxon>
        <taxon>Gunneridae</taxon>
        <taxon>Pentapetalae</taxon>
        <taxon>rosids</taxon>
        <taxon>fabids</taxon>
        <taxon>Fabales</taxon>
        <taxon>Fabaceae</taxon>
        <taxon>Papilionoideae</taxon>
        <taxon>50 kb inversion clade</taxon>
        <taxon>NPAAA clade</taxon>
        <taxon>Hologalegina</taxon>
        <taxon>IRL clade</taxon>
        <taxon>Trifolieae</taxon>
        <taxon>Trifolium</taxon>
    </lineage>
</organism>
<sequence length="957" mass="110217">MVYELVFRRSSNQSQIYEDLQKREIQATRYADNSLLRKLGLLDSVNYLLDNLNLRHFLSQQNPVYTQLTLEFLSSLIVNTVRETMSSHGAVYFRMFNTEYEFSFNDMADLLHFPHGPNVTCEVHDNEEWQNNFSHFWMTITGKQINSHEGNKASSIHNPALRYFRHLLAHTIFGRASFNKVNSKEMFYMFAALRKMKINTVPFLFSHMLSQVNTSRGGAIIFGGLITTIAKAIGLGPQLRNLEHTPPRLIDEDMVRSMNLVRLREDGRYDLMIQNRVFNNITLPNQWLTDVRDPRNLCYTNHSTTNRAPTHISPNVAAGGGASIVPPAHTTHFSNTFAGSSSSSRQSTIDDVLHEIRAQNALNQERDGLFYAMHQQQEEMMERMTFMQAQQNQILQNQHEMQGYYHRWESSEEHRQQQLDNVIQELVVRTRGGDGRIRHNRGRGESRPHQEEPEDDEMPPVHQEQVEEQVEEEAEQQAVQQAWPGGPIDTSLLTRYEHHVARRKLADRIPDHHPQVIQGWLNISGLCWLERTSLKFTDPQLISAFVERWHPETSSFHMPFGEMTITLDDVACLLHLPVRGQFYTPVSVSQEQAAELAVELLGEEYEFALRETVAQRGGYFSQQWLYESYNRNANFYGKYDCAARAWMLMLVGSTILADKSYTRVDAKWLLLFSDLSAVHTYSWANIALVCLYDNLNDASMFSTRALAGYATLLQCWIHEYFPTLGRRAQLDLNCDNPGFPRAMRWMYKQGKTKLPEYRPILDALTPDDVIWRPFETHRGSIPFDLITLYSGHLRGSTVVPYLPERCIRQFGFVQYIPPPPPLAPAYSDIDSDWIGYHASVDRILQPTRPVTYASETVPDYMSWYYRVSHPRLCRPVDGPHGAPPVPHYAPAPAPDALVDDAPADDAPQETALQRERRWRGMARGALETFLTRIDADRDDEDFEELFFALDVCRGAYP</sequence>
<reference evidence="1" key="1">
    <citation type="submission" date="2023-10" db="EMBL/GenBank/DDBJ databases">
        <authorList>
            <person name="Rodriguez Cubillos JULIANA M."/>
            <person name="De Vega J."/>
        </authorList>
    </citation>
    <scope>NUCLEOTIDE SEQUENCE</scope>
</reference>
<evidence type="ECO:0000313" key="1">
    <source>
        <dbReference type="EMBL" id="CAJ2644720.1"/>
    </source>
</evidence>
<keyword evidence="2" id="KW-1185">Reference proteome</keyword>
<dbReference type="EMBL" id="CASHSV030000044">
    <property type="protein sequence ID" value="CAJ2644720.1"/>
    <property type="molecule type" value="Genomic_DNA"/>
</dbReference>
<name>A0ACB0JKC5_TRIPR</name>
<gene>
    <name evidence="1" type="ORF">MILVUS5_LOCUS13689</name>
</gene>
<comment type="caution">
    <text evidence="1">The sequence shown here is derived from an EMBL/GenBank/DDBJ whole genome shotgun (WGS) entry which is preliminary data.</text>
</comment>
<accession>A0ACB0JKC5</accession>
<proteinExistence type="predicted"/>
<protein>
    <submittedName>
        <fullName evidence="1">Uncharacterized protein</fullName>
    </submittedName>
</protein>
<dbReference type="Proteomes" id="UP001177021">
    <property type="component" value="Unassembled WGS sequence"/>
</dbReference>